<keyword evidence="2" id="KW-1185">Reference proteome</keyword>
<organism evidence="1 2">
    <name type="scientific">Solanum pinnatisectum</name>
    <name type="common">tansyleaf nightshade</name>
    <dbReference type="NCBI Taxonomy" id="50273"/>
    <lineage>
        <taxon>Eukaryota</taxon>
        <taxon>Viridiplantae</taxon>
        <taxon>Streptophyta</taxon>
        <taxon>Embryophyta</taxon>
        <taxon>Tracheophyta</taxon>
        <taxon>Spermatophyta</taxon>
        <taxon>Magnoliopsida</taxon>
        <taxon>eudicotyledons</taxon>
        <taxon>Gunneridae</taxon>
        <taxon>Pentapetalae</taxon>
        <taxon>asterids</taxon>
        <taxon>lamiids</taxon>
        <taxon>Solanales</taxon>
        <taxon>Solanaceae</taxon>
        <taxon>Solanoideae</taxon>
        <taxon>Solaneae</taxon>
        <taxon>Solanum</taxon>
    </lineage>
</organism>
<dbReference type="AlphaFoldDB" id="A0AAV9M6R8"/>
<dbReference type="InterPro" id="IPR006734">
    <property type="entry name" value="PLATZ"/>
</dbReference>
<evidence type="ECO:0008006" key="3">
    <source>
        <dbReference type="Google" id="ProtNLM"/>
    </source>
</evidence>
<dbReference type="PANTHER" id="PTHR31065:SF9">
    <property type="entry name" value="TRANSCRIPTION FACTOR FAMILY PROTEIN, PUTATIVE-RELATED"/>
    <property type="match status" value="1"/>
</dbReference>
<name>A0AAV9M6R8_9SOLN</name>
<dbReference type="EMBL" id="JAWPEI010000002">
    <property type="protein sequence ID" value="KAK4733552.1"/>
    <property type="molecule type" value="Genomic_DNA"/>
</dbReference>
<evidence type="ECO:0000313" key="1">
    <source>
        <dbReference type="EMBL" id="KAK4733552.1"/>
    </source>
</evidence>
<evidence type="ECO:0000313" key="2">
    <source>
        <dbReference type="Proteomes" id="UP001311915"/>
    </source>
</evidence>
<gene>
    <name evidence="1" type="ORF">R3W88_007813</name>
</gene>
<reference evidence="1 2" key="1">
    <citation type="submission" date="2023-10" db="EMBL/GenBank/DDBJ databases">
        <title>Genome-Wide Identification Analysis in wild type Solanum Pinnatisectum Reveals Some Genes Defensing Phytophthora Infestans.</title>
        <authorList>
            <person name="Sun C."/>
        </authorList>
    </citation>
    <scope>NUCLEOTIDE SEQUENCE [LARGE SCALE GENOMIC DNA]</scope>
    <source>
        <strain evidence="1">LQN</strain>
        <tissue evidence="1">Leaf</tissue>
    </source>
</reference>
<accession>A0AAV9M6R8</accession>
<dbReference type="PANTHER" id="PTHR31065">
    <property type="entry name" value="PLATZ TRANSCRIPTION FACTOR FAMILY PROTEIN"/>
    <property type="match status" value="1"/>
</dbReference>
<proteinExistence type="predicted"/>
<dbReference type="Proteomes" id="UP001311915">
    <property type="component" value="Unassembled WGS sequence"/>
</dbReference>
<comment type="caution">
    <text evidence="1">The sequence shown here is derived from an EMBL/GenBank/DDBJ whole genome shotgun (WGS) entry which is preliminary data.</text>
</comment>
<sequence>MERDNELRPPWLEPLLDIDFYGHNCICEVHNQYCTFFCKKCTNKPLCESCWRVDAEAEHELHRFLQIFKVSEKASVRKADIESEVDVRKIQPYIINNHKVILLKPKGGNGGNPKCVICEGKIKDEFYQFCSISCKIIGDIEQLDKGKFVEENGPRKRRKRRPCRSPLF</sequence>
<dbReference type="Pfam" id="PF04640">
    <property type="entry name" value="PLATZ"/>
    <property type="match status" value="1"/>
</dbReference>
<protein>
    <recommendedName>
        <fullName evidence="3">PLATZ transcription factor family protein</fullName>
    </recommendedName>
</protein>